<dbReference type="EMBL" id="JAZHXI010000007">
    <property type="protein sequence ID" value="KAL2070127.1"/>
    <property type="molecule type" value="Genomic_DNA"/>
</dbReference>
<sequence>MNLRAFLSLLPLVARVVAVSPAVLSRQFCVPYDNGLSGGRIGSTEITVVYVVTTDIVVFPVIINTFVKQNTRLVFLGGVTISVVNAPTHLLTVATGTSTATNTATTTVRLPGDIDIFQTVNIINFPVTISTFVQQNTIIQGGGGVNIVINNAPTFILTTAIGTSTVTATVTSTIITNNSQPTPVSTSSRAQRTGFLLAPMAASVARRRVRRQATRQQFLAPSGGDSVENCNQASTFTIAEGRLLTDGNTFSTNEGVDSAPFVPSQVVGNISTTFTFTDRLTWSNAAFSGGEARFCSGIDGVTALFKANATVPGCATQNLLPIPAAACGEDGFITLSASSSSSTSVISSTSILSSTPTTTSNSESFSSLISTDVDTASSSVDASSTSATLSSQSSAQTITEQSSSAIASTSAGDISSALVTGASDTLSDTGSPSSTSAASVSNSASIDSISGSLPVTSSFSFSITGPSPIPFTGSSTPSLTTSSQISTQSSSTIATSASVSSSTISSTSPSPTPVEVVCSMITQVFDPDTNTCICVDGFEPDPAVTSFLSCIQIEFLCLGIGQVLDPDTNTCTCVDGFEADPNVDGFLSCLPFEVLCFDGLGQVLDPVTNTCVCVAGFEADPTVTGFLSCLPLEIQCFGLGQVLDPDTNTCTCVDGFEAGFTVDGFLSCHAPLPGCNAIGQTLDLATFTCICTIGFEADPTVTDFLSCRPLNIVCTAIGQVLDPDTNTCVCGAGFATDISFPGPLNCLSLLLCTSIGQVADPFTNTCICRDGFAPDFSAGVLSCFPVTVVCFSVGQVLDPDTNTCVCGDGFIPFLTSAGILSCRLICDLPNQEPNIYGETCVCKAGFETSIAADGVLSCRIPCDLPNQVSSPAGDACVCTTGFEPDPAAVEAGLDLTCRIACSIPGQGLNADGDACVCYEPYITITTTAGAFRCAAPQLIDGGFEATGRSPWNVFENRGDFGENSANFMDTSPPHSGLQALAVTLPGRGNLVIEQVMAVVPGKVYTLSYWTRQGLDIGGCYTYVDLFDATDNSYIVNLSLGTQAPLDWGLAQLGSWTGDSRAAIIFRMNFACFGYGNTLYTDEIIFE</sequence>
<keyword evidence="4" id="KW-1185">Reference proteome</keyword>
<feature type="chain" id="PRO_5047129293" description="DUF7908 domain-containing protein" evidence="1">
    <location>
        <begin position="19"/>
        <end position="1086"/>
    </location>
</feature>
<keyword evidence="1" id="KW-0732">Signal</keyword>
<evidence type="ECO:0000313" key="3">
    <source>
        <dbReference type="EMBL" id="KAL2070127.1"/>
    </source>
</evidence>
<dbReference type="Proteomes" id="UP001595075">
    <property type="component" value="Unassembled WGS sequence"/>
</dbReference>
<dbReference type="Pfam" id="PF25485">
    <property type="entry name" value="DUF7908"/>
    <property type="match status" value="1"/>
</dbReference>
<dbReference type="InterPro" id="IPR057230">
    <property type="entry name" value="DUF7908"/>
</dbReference>
<evidence type="ECO:0000259" key="2">
    <source>
        <dbReference type="Pfam" id="PF25485"/>
    </source>
</evidence>
<feature type="signal peptide" evidence="1">
    <location>
        <begin position="1"/>
        <end position="18"/>
    </location>
</feature>
<proteinExistence type="predicted"/>
<evidence type="ECO:0000256" key="1">
    <source>
        <dbReference type="SAM" id="SignalP"/>
    </source>
</evidence>
<protein>
    <recommendedName>
        <fullName evidence="2">DUF7908 domain-containing protein</fullName>
    </recommendedName>
</protein>
<evidence type="ECO:0000313" key="4">
    <source>
        <dbReference type="Proteomes" id="UP001595075"/>
    </source>
</evidence>
<accession>A0ABR4CKU3</accession>
<dbReference type="Gene3D" id="2.60.120.260">
    <property type="entry name" value="Galactose-binding domain-like"/>
    <property type="match status" value="1"/>
</dbReference>
<reference evidence="3 4" key="1">
    <citation type="journal article" date="2024" name="Commun. Biol.">
        <title>Comparative genomic analysis of thermophilic fungi reveals convergent evolutionary adaptations and gene losses.</title>
        <authorList>
            <person name="Steindorff A.S."/>
            <person name="Aguilar-Pontes M.V."/>
            <person name="Robinson A.J."/>
            <person name="Andreopoulos B."/>
            <person name="LaButti K."/>
            <person name="Kuo A."/>
            <person name="Mondo S."/>
            <person name="Riley R."/>
            <person name="Otillar R."/>
            <person name="Haridas S."/>
            <person name="Lipzen A."/>
            <person name="Grimwood J."/>
            <person name="Schmutz J."/>
            <person name="Clum A."/>
            <person name="Reid I.D."/>
            <person name="Moisan M.C."/>
            <person name="Butler G."/>
            <person name="Nguyen T.T.M."/>
            <person name="Dewar K."/>
            <person name="Conant G."/>
            <person name="Drula E."/>
            <person name="Henrissat B."/>
            <person name="Hansel C."/>
            <person name="Singer S."/>
            <person name="Hutchinson M.I."/>
            <person name="de Vries R.P."/>
            <person name="Natvig D.O."/>
            <person name="Powell A.J."/>
            <person name="Tsang A."/>
            <person name="Grigoriev I.V."/>
        </authorList>
    </citation>
    <scope>NUCLEOTIDE SEQUENCE [LARGE SCALE GENOMIC DNA]</scope>
    <source>
        <strain evidence="3 4">CBS 494.80</strain>
    </source>
</reference>
<gene>
    <name evidence="3" type="ORF">VTL71DRAFT_14807</name>
</gene>
<feature type="domain" description="DUF7908" evidence="2">
    <location>
        <begin position="195"/>
        <end position="323"/>
    </location>
</feature>
<organism evidence="3 4">
    <name type="scientific">Oculimacula yallundae</name>
    <dbReference type="NCBI Taxonomy" id="86028"/>
    <lineage>
        <taxon>Eukaryota</taxon>
        <taxon>Fungi</taxon>
        <taxon>Dikarya</taxon>
        <taxon>Ascomycota</taxon>
        <taxon>Pezizomycotina</taxon>
        <taxon>Leotiomycetes</taxon>
        <taxon>Helotiales</taxon>
        <taxon>Ploettnerulaceae</taxon>
        <taxon>Oculimacula</taxon>
    </lineage>
</organism>
<name>A0ABR4CKU3_9HELO</name>
<comment type="caution">
    <text evidence="3">The sequence shown here is derived from an EMBL/GenBank/DDBJ whole genome shotgun (WGS) entry which is preliminary data.</text>
</comment>